<dbReference type="InterPro" id="IPR052716">
    <property type="entry name" value="MOSC_domain"/>
</dbReference>
<dbReference type="AlphaFoldDB" id="A0AAE3XSA5"/>
<dbReference type="InterPro" id="IPR011037">
    <property type="entry name" value="Pyrv_Knase-like_insert_dom_sf"/>
</dbReference>
<dbReference type="SUPFAM" id="SSF141673">
    <property type="entry name" value="MOSC N-terminal domain-like"/>
    <property type="match status" value="1"/>
</dbReference>
<evidence type="ECO:0000259" key="1">
    <source>
        <dbReference type="PROSITE" id="PS51340"/>
    </source>
</evidence>
<name>A0AAE3XSA5_9BACT</name>
<comment type="caution">
    <text evidence="2">The sequence shown here is derived from an EMBL/GenBank/DDBJ whole genome shotgun (WGS) entry which is preliminary data.</text>
</comment>
<proteinExistence type="predicted"/>
<dbReference type="PANTHER" id="PTHR36930:SF1">
    <property type="entry name" value="MOSC DOMAIN-CONTAINING PROTEIN"/>
    <property type="match status" value="1"/>
</dbReference>
<evidence type="ECO:0000313" key="3">
    <source>
        <dbReference type="Proteomes" id="UP001185092"/>
    </source>
</evidence>
<organism evidence="2 3">
    <name type="scientific">Aureibacter tunicatorum</name>
    <dbReference type="NCBI Taxonomy" id="866807"/>
    <lineage>
        <taxon>Bacteria</taxon>
        <taxon>Pseudomonadati</taxon>
        <taxon>Bacteroidota</taxon>
        <taxon>Cytophagia</taxon>
        <taxon>Cytophagales</taxon>
        <taxon>Persicobacteraceae</taxon>
        <taxon>Aureibacter</taxon>
    </lineage>
</organism>
<dbReference type="EMBL" id="JAVDQD010000006">
    <property type="protein sequence ID" value="MDR6241178.1"/>
    <property type="molecule type" value="Genomic_DNA"/>
</dbReference>
<dbReference type="Pfam" id="PF03476">
    <property type="entry name" value="MOSC_N"/>
    <property type="match status" value="1"/>
</dbReference>
<gene>
    <name evidence="2" type="ORF">HNQ88_004254</name>
</gene>
<accession>A0AAE3XSA5</accession>
<dbReference type="PANTHER" id="PTHR36930">
    <property type="entry name" value="METAL-SULFUR CLUSTER BIOSYNTHESIS PROTEINS YUAD-RELATED"/>
    <property type="match status" value="1"/>
</dbReference>
<dbReference type="RefSeq" id="WP_309941753.1">
    <property type="nucleotide sequence ID" value="NZ_AP025305.1"/>
</dbReference>
<protein>
    <recommendedName>
        <fullName evidence="1">MOSC domain-containing protein</fullName>
    </recommendedName>
</protein>
<dbReference type="GO" id="GO:0003824">
    <property type="term" value="F:catalytic activity"/>
    <property type="evidence" value="ECO:0007669"/>
    <property type="project" value="InterPro"/>
</dbReference>
<dbReference type="InterPro" id="IPR005303">
    <property type="entry name" value="MOCOS_middle"/>
</dbReference>
<sequence length="258" mass="29401">MKIESLNIYPLKSAKGCDVSSIFVDKLGFEYDRYYAICNSNNKILTARELPSLLNIKAFIDEEALFLNFKGMSNQISIHEEIEDIELSLFKEPAFGKVVNHELNEWLSKILGIDCKLVKIDQNNLRKKNEENIAFSDLSPIHLVSKESIDLLNQHLEEEVEIDRFRANIVISGIDAFEENKINKISIGDCEFKMTSKTKRCSLITINPDTGIKSKTQEPLRTLAQKFKSSGKVEMGIYLEPTKIGKINSTDKINIEYC</sequence>
<dbReference type="Proteomes" id="UP001185092">
    <property type="component" value="Unassembled WGS sequence"/>
</dbReference>
<dbReference type="GO" id="GO:0030170">
    <property type="term" value="F:pyridoxal phosphate binding"/>
    <property type="evidence" value="ECO:0007669"/>
    <property type="project" value="InterPro"/>
</dbReference>
<dbReference type="Pfam" id="PF03473">
    <property type="entry name" value="MOSC"/>
    <property type="match status" value="1"/>
</dbReference>
<dbReference type="SUPFAM" id="SSF50800">
    <property type="entry name" value="PK beta-barrel domain-like"/>
    <property type="match status" value="1"/>
</dbReference>
<dbReference type="GO" id="GO:0030151">
    <property type="term" value="F:molybdenum ion binding"/>
    <property type="evidence" value="ECO:0007669"/>
    <property type="project" value="InterPro"/>
</dbReference>
<dbReference type="Gene3D" id="2.40.33.20">
    <property type="entry name" value="PK beta-barrel domain-like"/>
    <property type="match status" value="1"/>
</dbReference>
<feature type="domain" description="MOSC" evidence="1">
    <location>
        <begin position="115"/>
        <end position="256"/>
    </location>
</feature>
<keyword evidence="3" id="KW-1185">Reference proteome</keyword>
<dbReference type="InterPro" id="IPR005302">
    <property type="entry name" value="MoCF_Sase_C"/>
</dbReference>
<dbReference type="PROSITE" id="PS51340">
    <property type="entry name" value="MOSC"/>
    <property type="match status" value="1"/>
</dbReference>
<reference evidence="2" key="1">
    <citation type="submission" date="2023-07" db="EMBL/GenBank/DDBJ databases">
        <title>Genomic Encyclopedia of Type Strains, Phase IV (KMG-IV): sequencing the most valuable type-strain genomes for metagenomic binning, comparative biology and taxonomic classification.</title>
        <authorList>
            <person name="Goeker M."/>
        </authorList>
    </citation>
    <scope>NUCLEOTIDE SEQUENCE</scope>
    <source>
        <strain evidence="2">DSM 26174</strain>
    </source>
</reference>
<evidence type="ECO:0000313" key="2">
    <source>
        <dbReference type="EMBL" id="MDR6241178.1"/>
    </source>
</evidence>